<reference evidence="2 3" key="1">
    <citation type="submission" date="2024-09" db="EMBL/GenBank/DDBJ databases">
        <authorList>
            <person name="Sun Q."/>
            <person name="Mori K."/>
        </authorList>
    </citation>
    <scope>NUCLEOTIDE SEQUENCE [LARGE SCALE GENOMIC DNA]</scope>
    <source>
        <strain evidence="2 3">TBRC 3947</strain>
    </source>
</reference>
<gene>
    <name evidence="2" type="ORF">ACFFIA_39680</name>
</gene>
<name>A0ABV6MHE3_9ACTN</name>
<evidence type="ECO:0000313" key="2">
    <source>
        <dbReference type="EMBL" id="MFC0533743.1"/>
    </source>
</evidence>
<evidence type="ECO:0000256" key="1">
    <source>
        <dbReference type="SAM" id="MobiDB-lite"/>
    </source>
</evidence>
<dbReference type="RefSeq" id="WP_377261856.1">
    <property type="nucleotide sequence ID" value="NZ_JBHLUH010000089.1"/>
</dbReference>
<dbReference type="Proteomes" id="UP001589867">
    <property type="component" value="Unassembled WGS sequence"/>
</dbReference>
<keyword evidence="3" id="KW-1185">Reference proteome</keyword>
<evidence type="ECO:0000313" key="3">
    <source>
        <dbReference type="Proteomes" id="UP001589867"/>
    </source>
</evidence>
<feature type="region of interest" description="Disordered" evidence="1">
    <location>
        <begin position="1"/>
        <end position="38"/>
    </location>
</feature>
<organism evidence="2 3">
    <name type="scientific">Phytohabitans kaempferiae</name>
    <dbReference type="NCBI Taxonomy" id="1620943"/>
    <lineage>
        <taxon>Bacteria</taxon>
        <taxon>Bacillati</taxon>
        <taxon>Actinomycetota</taxon>
        <taxon>Actinomycetes</taxon>
        <taxon>Micromonosporales</taxon>
        <taxon>Micromonosporaceae</taxon>
    </lineage>
</organism>
<comment type="caution">
    <text evidence="2">The sequence shown here is derived from an EMBL/GenBank/DDBJ whole genome shotgun (WGS) entry which is preliminary data.</text>
</comment>
<protein>
    <submittedName>
        <fullName evidence="2">Uncharacterized protein</fullName>
    </submittedName>
</protein>
<proteinExistence type="predicted"/>
<dbReference type="EMBL" id="JBHLUH010000089">
    <property type="protein sequence ID" value="MFC0533743.1"/>
    <property type="molecule type" value="Genomic_DNA"/>
</dbReference>
<sequence>MAPELAGLPPACLDHGDIDSGVDQESGESAAHRAGTDDKSAFRHNGLHLIVGAMTLAMHLAGCIQ</sequence>
<accession>A0ABV6MHE3</accession>